<feature type="compositionally biased region" description="Basic and acidic residues" evidence="1">
    <location>
        <begin position="36"/>
        <end position="65"/>
    </location>
</feature>
<sequence length="94" mass="10671">MKRNARMAAERRYSNTLKALGLSEEFVSEKGQSGKTSEDFTRQELRSCTTEKESSFGEEREKEEENYLTDTSSQDSCKGNKEDIKESGEENSGE</sequence>
<protein>
    <submittedName>
        <fullName evidence="2">Protein FAM161A</fullName>
    </submittedName>
</protein>
<feature type="region of interest" description="Disordered" evidence="1">
    <location>
        <begin position="26"/>
        <end position="94"/>
    </location>
</feature>
<organism evidence="2 3">
    <name type="scientific">Apodemus speciosus</name>
    <name type="common">Large Japanese field mouse</name>
    <dbReference type="NCBI Taxonomy" id="105296"/>
    <lineage>
        <taxon>Eukaryota</taxon>
        <taxon>Metazoa</taxon>
        <taxon>Chordata</taxon>
        <taxon>Craniata</taxon>
        <taxon>Vertebrata</taxon>
        <taxon>Euteleostomi</taxon>
        <taxon>Mammalia</taxon>
        <taxon>Eutheria</taxon>
        <taxon>Euarchontoglires</taxon>
        <taxon>Glires</taxon>
        <taxon>Rodentia</taxon>
        <taxon>Myomorpha</taxon>
        <taxon>Muroidea</taxon>
        <taxon>Muridae</taxon>
        <taxon>Murinae</taxon>
        <taxon>Apodemus</taxon>
    </lineage>
</organism>
<accession>A0ABQ0F9A6</accession>
<evidence type="ECO:0000313" key="2">
    <source>
        <dbReference type="EMBL" id="GAB1295858.1"/>
    </source>
</evidence>
<evidence type="ECO:0000313" key="3">
    <source>
        <dbReference type="Proteomes" id="UP001623349"/>
    </source>
</evidence>
<comment type="caution">
    <text evidence="2">The sequence shown here is derived from an EMBL/GenBank/DDBJ whole genome shotgun (WGS) entry which is preliminary data.</text>
</comment>
<feature type="compositionally biased region" description="Polar residues" evidence="1">
    <location>
        <begin position="68"/>
        <end position="77"/>
    </location>
</feature>
<dbReference type="EMBL" id="BAAFST010000011">
    <property type="protein sequence ID" value="GAB1295858.1"/>
    <property type="molecule type" value="Genomic_DNA"/>
</dbReference>
<proteinExistence type="predicted"/>
<reference evidence="2 3" key="1">
    <citation type="submission" date="2024-08" db="EMBL/GenBank/DDBJ databases">
        <title>The draft genome of Apodemus speciosus.</title>
        <authorList>
            <person name="Nabeshima K."/>
            <person name="Suzuki S."/>
            <person name="Onuma M."/>
        </authorList>
    </citation>
    <scope>NUCLEOTIDE SEQUENCE [LARGE SCALE GENOMIC DNA]</scope>
    <source>
        <strain evidence="2">IB14-021</strain>
    </source>
</reference>
<gene>
    <name evidence="2" type="ORF">APTSU1_001109300</name>
</gene>
<feature type="compositionally biased region" description="Basic and acidic residues" evidence="1">
    <location>
        <begin position="78"/>
        <end position="88"/>
    </location>
</feature>
<evidence type="ECO:0000256" key="1">
    <source>
        <dbReference type="SAM" id="MobiDB-lite"/>
    </source>
</evidence>
<dbReference type="Proteomes" id="UP001623349">
    <property type="component" value="Unassembled WGS sequence"/>
</dbReference>
<keyword evidence="3" id="KW-1185">Reference proteome</keyword>
<name>A0ABQ0F9A6_APOSI</name>